<dbReference type="Pfam" id="PF00620">
    <property type="entry name" value="RhoGAP"/>
    <property type="match status" value="1"/>
</dbReference>
<comment type="subunit">
    <text evidence="23">Interacts with the GTP-bound form of RALA (via effector domain); during mitosis, recruits RALBP1 to the mitochondrion where it promotes DNM1L phosphorylation and mitochondrial fission. Interacts with DNM1L; mediates its mitotic kinase cyclin B-CDK1-mediated phosphorylation during mitosis to promote mitochondrial fission. Interacts with the mitotic kinase cyclin B-CDK1 during mitosis. Interacts with the GTP-bound form of RALB (via effector domain). Interacts with REPS1; the interaction is direct and does not affect RALA-binding nor GTPase activator activity of RALBP1. Interacts with REPS2; the interaction is direct and does not affect RALA-binding nor GTPase activator activity of RALBP1. Interacts with EPN1, NUMB and TFAP2A during interphase and mitosis. Interacts with AP2M1; as part of the AP2 complex. Interacts with CDC42. Interacts with RAC1.</text>
</comment>
<dbReference type="GO" id="GO:0006897">
    <property type="term" value="P:endocytosis"/>
    <property type="evidence" value="ECO:0007669"/>
    <property type="project" value="TreeGrafter"/>
</dbReference>
<comment type="function">
    <text evidence="22">Multifunctional protein that functions as a downstream effector of RALA and RALB. As a GTPase-activating protein/GAP can inactivate CDC42 and RAC1 by stimulating their GTPase activity. As part of the Ral signaling pathway, may also regulate ligand-dependent EGF and insulin receptors-mediated endocytosis. During mitosis, may act as a scaffold protein in the phosphorylation of EPSIN/EPN1 by the mitotic kinase cyclin B-CDK1, preventing endocytosis during that phase of the cell cycle. During mitosis, also controls mitochondrial fission as an effector of RALA. Recruited to mitochondrion by RALA, acts as a scaffold to foster the mitotic kinase cyclin B-CDK1-mediated phosphorylation and activation of DNM1L.</text>
</comment>
<keyword evidence="11" id="KW-0067">ATP-binding</keyword>
<evidence type="ECO:0000256" key="7">
    <source>
        <dbReference type="ARBA" id="ARBA00022468"/>
    </source>
</evidence>
<evidence type="ECO:0000256" key="22">
    <source>
        <dbReference type="ARBA" id="ARBA00055048"/>
    </source>
</evidence>
<dbReference type="PROSITE" id="PS50238">
    <property type="entry name" value="RHOGAP"/>
    <property type="match status" value="1"/>
</dbReference>
<comment type="subcellular location">
    <subcellularLocation>
        <location evidence="3">Cell membrane</location>
        <topology evidence="3">Peripheral membrane protein</topology>
    </subcellularLocation>
    <subcellularLocation>
        <location evidence="5">Cytoplasm</location>
        <location evidence="5">Cytoskeleton</location>
        <location evidence="5">Spindle pole</location>
    </subcellularLocation>
    <subcellularLocation>
        <location evidence="4">Cytoplasm</location>
        <location evidence="4">Cytosol</location>
    </subcellularLocation>
    <subcellularLocation>
        <location evidence="2">Mitochondrion</location>
    </subcellularLocation>
    <subcellularLocation>
        <location evidence="1">Nucleus</location>
    </subcellularLocation>
</comment>
<evidence type="ECO:0000313" key="29">
    <source>
        <dbReference type="EMBL" id="VFV28628.1"/>
    </source>
</evidence>
<evidence type="ECO:0000256" key="9">
    <source>
        <dbReference type="ARBA" id="ARBA00022490"/>
    </source>
</evidence>
<feature type="region of interest" description="Disordered" evidence="27">
    <location>
        <begin position="525"/>
        <end position="552"/>
    </location>
</feature>
<dbReference type="GO" id="GO:0005886">
    <property type="term" value="C:plasma membrane"/>
    <property type="evidence" value="ECO:0007669"/>
    <property type="project" value="UniProtKB-SubCell"/>
</dbReference>
<dbReference type="InterPro" id="IPR049041">
    <property type="entry name" value="RalBP1-like_Ral-bd"/>
</dbReference>
<evidence type="ECO:0000256" key="6">
    <source>
        <dbReference type="ARBA" id="ARBA00012191"/>
    </source>
</evidence>
<feature type="compositionally biased region" description="Basic and acidic residues" evidence="27">
    <location>
        <begin position="119"/>
        <end position="155"/>
    </location>
</feature>
<feature type="compositionally biased region" description="Basic and acidic residues" evidence="27">
    <location>
        <begin position="52"/>
        <end position="68"/>
    </location>
</feature>
<evidence type="ECO:0000256" key="21">
    <source>
        <dbReference type="ARBA" id="ARBA00053243"/>
    </source>
</evidence>
<dbReference type="GO" id="GO:0008559">
    <property type="term" value="F:ABC-type xenobiotic transporter activity"/>
    <property type="evidence" value="ECO:0007669"/>
    <property type="project" value="UniProtKB-EC"/>
</dbReference>
<evidence type="ECO:0000256" key="1">
    <source>
        <dbReference type="ARBA" id="ARBA00004123"/>
    </source>
</evidence>
<dbReference type="GO" id="GO:0007264">
    <property type="term" value="P:small GTPase-mediated signal transduction"/>
    <property type="evidence" value="ECO:0007669"/>
    <property type="project" value="InterPro"/>
</dbReference>
<evidence type="ECO:0000256" key="5">
    <source>
        <dbReference type="ARBA" id="ARBA00004647"/>
    </source>
</evidence>
<dbReference type="InterPro" id="IPR039767">
    <property type="entry name" value="RALBP1"/>
</dbReference>
<keyword evidence="16" id="KW-0539">Nucleus</keyword>
<evidence type="ECO:0000256" key="2">
    <source>
        <dbReference type="ARBA" id="ARBA00004173"/>
    </source>
</evidence>
<feature type="compositionally biased region" description="Acidic residues" evidence="27">
    <location>
        <begin position="536"/>
        <end position="552"/>
    </location>
</feature>
<dbReference type="GO" id="GO:0031267">
    <property type="term" value="F:small GTPase binding"/>
    <property type="evidence" value="ECO:0007669"/>
    <property type="project" value="InterPro"/>
</dbReference>
<dbReference type="GO" id="GO:0005634">
    <property type="term" value="C:nucleus"/>
    <property type="evidence" value="ECO:0007669"/>
    <property type="project" value="UniProtKB-SubCell"/>
</dbReference>
<evidence type="ECO:0000256" key="19">
    <source>
        <dbReference type="ARBA" id="ARBA00047523"/>
    </source>
</evidence>
<dbReference type="PANTHER" id="PTHR12783">
    <property type="entry name" value="RALA BINDING PROTEIN 1 RALBP1"/>
    <property type="match status" value="1"/>
</dbReference>
<keyword evidence="9" id="KW-0963">Cytoplasm</keyword>
<dbReference type="GO" id="GO:0005739">
    <property type="term" value="C:mitochondrion"/>
    <property type="evidence" value="ECO:0007669"/>
    <property type="project" value="UniProtKB-SubCell"/>
</dbReference>
<comment type="catalytic activity">
    <reaction evidence="20">
        <text>an S-substituted glutathione(in) + ATP + H2O = an S-substituted glutathione(out) + ADP + phosphate + H(+)</text>
        <dbReference type="Rhea" id="RHEA:19121"/>
        <dbReference type="ChEBI" id="CHEBI:15377"/>
        <dbReference type="ChEBI" id="CHEBI:15378"/>
        <dbReference type="ChEBI" id="CHEBI:30616"/>
        <dbReference type="ChEBI" id="CHEBI:43474"/>
        <dbReference type="ChEBI" id="CHEBI:90779"/>
        <dbReference type="ChEBI" id="CHEBI:456216"/>
        <dbReference type="EC" id="7.6.2.3"/>
    </reaction>
    <physiologicalReaction direction="left-to-right" evidence="20">
        <dbReference type="Rhea" id="RHEA:19122"/>
    </physiologicalReaction>
</comment>
<dbReference type="Pfam" id="PF20924">
    <property type="entry name" value="RLIP76_Ral-bd"/>
    <property type="match status" value="1"/>
</dbReference>
<feature type="region of interest" description="Disordered" evidence="27">
    <location>
        <begin position="1"/>
        <end position="158"/>
    </location>
</feature>
<evidence type="ECO:0000259" key="28">
    <source>
        <dbReference type="PROSITE" id="PS50238"/>
    </source>
</evidence>
<dbReference type="GO" id="GO:0015431">
    <property type="term" value="F:ABC-type glutathione S-conjugate transporter activity"/>
    <property type="evidence" value="ECO:0007669"/>
    <property type="project" value="UniProtKB-EC"/>
</dbReference>
<dbReference type="Gene3D" id="1.20.58.90">
    <property type="match status" value="1"/>
</dbReference>
<dbReference type="AlphaFoldDB" id="A0A485N9K9"/>
<dbReference type="EMBL" id="CAAGRJ010011692">
    <property type="protein sequence ID" value="VFV28628.1"/>
    <property type="molecule type" value="Genomic_DNA"/>
</dbReference>
<dbReference type="SUPFAM" id="SSF48350">
    <property type="entry name" value="GTPase activation domain, GAP"/>
    <property type="match status" value="1"/>
</dbReference>
<gene>
    <name evidence="29" type="ORF">LYPA_23C013179</name>
</gene>
<feature type="compositionally biased region" description="Polar residues" evidence="27">
    <location>
        <begin position="712"/>
        <end position="724"/>
    </location>
</feature>
<evidence type="ECO:0000256" key="24">
    <source>
        <dbReference type="ARBA" id="ARBA00074196"/>
    </source>
</evidence>
<evidence type="ECO:0000256" key="16">
    <source>
        <dbReference type="ARBA" id="ARBA00023242"/>
    </source>
</evidence>
<keyword evidence="30" id="KW-1185">Reference proteome</keyword>
<evidence type="ECO:0000256" key="14">
    <source>
        <dbReference type="ARBA" id="ARBA00023136"/>
    </source>
</evidence>
<feature type="compositionally biased region" description="Basic residues" evidence="27">
    <location>
        <begin position="102"/>
        <end position="118"/>
    </location>
</feature>
<feature type="compositionally biased region" description="Polar residues" evidence="27">
    <location>
        <begin position="24"/>
        <end position="33"/>
    </location>
</feature>
<keyword evidence="14" id="KW-0472">Membrane</keyword>
<dbReference type="InterPro" id="IPR008936">
    <property type="entry name" value="Rho_GTPase_activation_prot"/>
</dbReference>
<keyword evidence="8" id="KW-1003">Cell membrane</keyword>
<evidence type="ECO:0000256" key="25">
    <source>
        <dbReference type="ARBA" id="ARBA00079271"/>
    </source>
</evidence>
<dbReference type="GO" id="GO:0005096">
    <property type="term" value="F:GTPase activator activity"/>
    <property type="evidence" value="ECO:0007669"/>
    <property type="project" value="UniProtKB-KW"/>
</dbReference>
<evidence type="ECO:0000256" key="27">
    <source>
        <dbReference type="SAM" id="MobiDB-lite"/>
    </source>
</evidence>
<dbReference type="CDD" id="cd04381">
    <property type="entry name" value="RhoGap_RalBP1"/>
    <property type="match status" value="1"/>
</dbReference>
<evidence type="ECO:0000256" key="3">
    <source>
        <dbReference type="ARBA" id="ARBA00004202"/>
    </source>
</evidence>
<evidence type="ECO:0000256" key="20">
    <source>
        <dbReference type="ARBA" id="ARBA00048007"/>
    </source>
</evidence>
<accession>A0A485N9K9</accession>
<keyword evidence="12" id="KW-1278">Translocase</keyword>
<dbReference type="FunFam" id="1.10.555.10:FF:000027">
    <property type="entry name" value="RalA-binding protein 1"/>
    <property type="match status" value="1"/>
</dbReference>
<dbReference type="PANTHER" id="PTHR12783:SF5">
    <property type="entry name" value="RALA-BINDING PROTEIN 1"/>
    <property type="match status" value="1"/>
</dbReference>
<comment type="catalytic activity">
    <reaction evidence="19">
        <text>leukotriene C4(in) + ATP + H2O = leukotriene C4(out) + ADP + phosphate + H(+)</text>
        <dbReference type="Rhea" id="RHEA:38963"/>
        <dbReference type="ChEBI" id="CHEBI:15377"/>
        <dbReference type="ChEBI" id="CHEBI:15378"/>
        <dbReference type="ChEBI" id="CHEBI:30616"/>
        <dbReference type="ChEBI" id="CHEBI:43474"/>
        <dbReference type="ChEBI" id="CHEBI:57973"/>
        <dbReference type="ChEBI" id="CHEBI:456216"/>
    </reaction>
    <physiologicalReaction direction="left-to-right" evidence="19">
        <dbReference type="Rhea" id="RHEA:38964"/>
    </physiologicalReaction>
</comment>
<comment type="catalytic activity">
    <reaction evidence="18">
        <text>ATP + H2O + xenobioticSide 1 = ADP + phosphate + xenobioticSide 2.</text>
        <dbReference type="EC" id="7.6.2.2"/>
    </reaction>
</comment>
<evidence type="ECO:0000256" key="18">
    <source>
        <dbReference type="ARBA" id="ARBA00034018"/>
    </source>
</evidence>
<feature type="compositionally biased region" description="Basic residues" evidence="27">
    <location>
        <begin position="69"/>
        <end position="79"/>
    </location>
</feature>
<evidence type="ECO:0000256" key="15">
    <source>
        <dbReference type="ARBA" id="ARBA00023212"/>
    </source>
</evidence>
<evidence type="ECO:0000256" key="4">
    <source>
        <dbReference type="ARBA" id="ARBA00004514"/>
    </source>
</evidence>
<dbReference type="Gene3D" id="1.10.555.10">
    <property type="entry name" value="Rho GTPase activation protein"/>
    <property type="match status" value="1"/>
</dbReference>
<feature type="domain" description="Rho-GAP" evidence="28">
    <location>
        <begin position="192"/>
        <end position="380"/>
    </location>
</feature>
<keyword evidence="13" id="KW-0496">Mitochondrion</keyword>
<evidence type="ECO:0000256" key="13">
    <source>
        <dbReference type="ARBA" id="ARBA00023128"/>
    </source>
</evidence>
<dbReference type="EC" id="7.6.2.2" evidence="6"/>
<dbReference type="GO" id="GO:0005829">
    <property type="term" value="C:cytosol"/>
    <property type="evidence" value="ECO:0007669"/>
    <property type="project" value="UniProtKB-SubCell"/>
</dbReference>
<sequence length="774" mass="87891">MTECFLPPTSSPSEHRRVEHGSGLTRTPSSEEISPTKFPGLYRTGEPSPPHDSLHEPPDIVSDDEKDHGKKKGKFKKKEKRTEGYAAFQEDSSGDEAESPSKMKRSKGIHVFKKPSFSKKKEKDFKIKEKPKEEKHKEEKHKEEKHKEKKSKDLTAADVVKQWKEKKKKKKPIQEPEVPQVDVPNLKPIFGVPLADAVERTMMYDGIRLPAVFRECVDYVEKYGMKCEGIYRVSGIKSKVDELKAAYDREESPNLEEYEPNTVASLLKQYLRDLPENLLTKELMPRFEEACGRSTESEKVQEFQRLLKELPECNHLLISWLVVHMDHVIAKELETKMNIQNISIVLSPTVQISNRVLYVFFTHVQELFGNVILKQVTKPLRWSNMATMPTLPETQENIKEEIRRQEFLLNCLHRDLQAGIKDLSKEERLWEVQRILTALKRKLREAKRQECETKIAQEIASLSKEDVSKEEMNENEEVINILLAQENEILTEQEELLAMEQFLRRQIASEKEEIERLRAEIAEIQSRQQHGRSETEEYSSDSESESEDEEELCLPAEGARLHSQPTGIGSAASSVSNVLWTVERALRKCRTEQVASVRTAMDVSGIPAWPRGTWRPPGHLLLFLSAAPGSSRKAHEEELAATFVGLPWVQVLYPKTCCYCHCLKENAAVCVELQLYTYSSCTISGVVCAPESLGGQVYDQNLASGNVHPRDSATSNEATPSSDLCSDRPPGPTDPSSPSCSPQPGTRHPLHMPPAYFLPPLSQWNSLTFTILGC</sequence>
<evidence type="ECO:0000256" key="17">
    <source>
        <dbReference type="ARBA" id="ARBA00024220"/>
    </source>
</evidence>
<dbReference type="SMART" id="SM00324">
    <property type="entry name" value="RhoGAP"/>
    <property type="match status" value="1"/>
</dbReference>
<keyword evidence="10" id="KW-0547">Nucleotide-binding</keyword>
<reference evidence="29 30" key="1">
    <citation type="submission" date="2019-01" db="EMBL/GenBank/DDBJ databases">
        <authorList>
            <person name="Alioto T."/>
            <person name="Alioto T."/>
        </authorList>
    </citation>
    <scope>NUCLEOTIDE SEQUENCE [LARGE SCALE GENOMIC DNA]</scope>
</reference>
<protein>
    <recommendedName>
        <fullName evidence="24">RalA-binding protein 1</fullName>
        <ecNumber evidence="6">7.6.2.2</ecNumber>
        <ecNumber evidence="17">7.6.2.3</ecNumber>
    </recommendedName>
    <alternativeName>
        <fullName evidence="25">Dinitrophenyl S-glutathione ATPase</fullName>
    </alternativeName>
    <alternativeName>
        <fullName evidence="26">Ral-interacting protein 1</fullName>
    </alternativeName>
</protein>
<dbReference type="GO" id="GO:0005524">
    <property type="term" value="F:ATP binding"/>
    <property type="evidence" value="ECO:0007669"/>
    <property type="project" value="UniProtKB-KW"/>
</dbReference>
<evidence type="ECO:0000313" key="30">
    <source>
        <dbReference type="Proteomes" id="UP000386466"/>
    </source>
</evidence>
<evidence type="ECO:0000256" key="10">
    <source>
        <dbReference type="ARBA" id="ARBA00022741"/>
    </source>
</evidence>
<evidence type="ECO:0000256" key="23">
    <source>
        <dbReference type="ARBA" id="ARBA00063801"/>
    </source>
</evidence>
<comment type="function">
    <text evidence="21">Could also function as a primary ATP-dependent active transporter for glutathione conjugates of electrophiles. May also actively catalyze the efflux of a wide range of substrates including xenobiotics like doxorubicin (DOX) contributing to cell multidrug resistance.</text>
</comment>
<evidence type="ECO:0000256" key="12">
    <source>
        <dbReference type="ARBA" id="ARBA00022967"/>
    </source>
</evidence>
<evidence type="ECO:0000256" key="11">
    <source>
        <dbReference type="ARBA" id="ARBA00022840"/>
    </source>
</evidence>
<proteinExistence type="predicted"/>
<keyword evidence="15" id="KW-0206">Cytoskeleton</keyword>
<dbReference type="GO" id="GO:0000922">
    <property type="term" value="C:spindle pole"/>
    <property type="evidence" value="ECO:0007669"/>
    <property type="project" value="UniProtKB-SubCell"/>
</dbReference>
<dbReference type="FunFam" id="1.20.58.90:FF:000001">
    <property type="entry name" value="ralA-binding protein 1"/>
    <property type="match status" value="1"/>
</dbReference>
<evidence type="ECO:0000256" key="26">
    <source>
        <dbReference type="ARBA" id="ARBA00079683"/>
    </source>
</evidence>
<dbReference type="EC" id="7.6.2.3" evidence="17"/>
<feature type="region of interest" description="Disordered" evidence="27">
    <location>
        <begin position="704"/>
        <end position="746"/>
    </location>
</feature>
<name>A0A485N9K9_LYNPA</name>
<keyword evidence="7" id="KW-0343">GTPase activation</keyword>
<dbReference type="InterPro" id="IPR000198">
    <property type="entry name" value="RhoGAP_dom"/>
</dbReference>
<dbReference type="Proteomes" id="UP000386466">
    <property type="component" value="Unassembled WGS sequence"/>
</dbReference>
<evidence type="ECO:0000256" key="8">
    <source>
        <dbReference type="ARBA" id="ARBA00022475"/>
    </source>
</evidence>
<organism evidence="29 30">
    <name type="scientific">Lynx pardinus</name>
    <name type="common">Iberian lynx</name>
    <name type="synonym">Felis pardina</name>
    <dbReference type="NCBI Taxonomy" id="191816"/>
    <lineage>
        <taxon>Eukaryota</taxon>
        <taxon>Metazoa</taxon>
        <taxon>Chordata</taxon>
        <taxon>Craniata</taxon>
        <taxon>Vertebrata</taxon>
        <taxon>Euteleostomi</taxon>
        <taxon>Mammalia</taxon>
        <taxon>Eutheria</taxon>
        <taxon>Laurasiatheria</taxon>
        <taxon>Carnivora</taxon>
        <taxon>Feliformia</taxon>
        <taxon>Felidae</taxon>
        <taxon>Felinae</taxon>
        <taxon>Lynx</taxon>
    </lineage>
</organism>